<organism evidence="1 2">
    <name type="scientific">Megasphaera vaginalis</name>
    <name type="common">ex Srinivasan et al. 2021</name>
    <dbReference type="NCBI Taxonomy" id="1111454"/>
    <lineage>
        <taxon>Bacteria</taxon>
        <taxon>Bacillati</taxon>
        <taxon>Bacillota</taxon>
        <taxon>Negativicutes</taxon>
        <taxon>Veillonellales</taxon>
        <taxon>Veillonellaceae</taxon>
        <taxon>Megasphaera</taxon>
    </lineage>
</organism>
<dbReference type="PATRIC" id="fig|1111454.3.peg.95"/>
<protein>
    <submittedName>
        <fullName evidence="1">Mobilization protein MobC</fullName>
    </submittedName>
</protein>
<dbReference type="STRING" id="1111454.HMPREF1250_1270"/>
<evidence type="ECO:0000313" key="2">
    <source>
        <dbReference type="Proteomes" id="UP000017090"/>
    </source>
</evidence>
<name>U7UVH1_9FIRM</name>
<proteinExistence type="predicted"/>
<accession>U7UVH1</accession>
<dbReference type="Proteomes" id="UP000017090">
    <property type="component" value="Unassembled WGS sequence"/>
</dbReference>
<comment type="caution">
    <text evidence="1">The sequence shown here is derived from an EMBL/GenBank/DDBJ whole genome shotgun (WGS) entry which is preliminary data.</text>
</comment>
<gene>
    <name evidence="1" type="ORF">HMPREF1250_1270</name>
</gene>
<sequence>MASLSKFSSRQLLRYLRYIRQLVTGCPDRHVRVFRWVARWPIVRTASNRPSCPKGLCPLGNPPRKDSKMKNCRIYFRVTNEQKQQLILHAKEEQLTLTSYILRHALSEEKERDDEDKGLMKELHRIGVNLNQIARSLHRGKHFTEQEKELHQLIQKLDTCCDEILTARKAYLRELQIYHRDFLNLCREENKTKEMQKKLDASIQLKKLELKKIKIQKEGIIHGYPKSATKSSQSSSD</sequence>
<dbReference type="InterPro" id="IPR053842">
    <property type="entry name" value="NikA-like"/>
</dbReference>
<reference evidence="1 2" key="1">
    <citation type="submission" date="2013-09" db="EMBL/GenBank/DDBJ databases">
        <authorList>
            <person name="Durkin A.S."/>
            <person name="Haft D.R."/>
            <person name="McCorrison J."/>
            <person name="Torralba M."/>
            <person name="Gillis M."/>
            <person name="Haft D.H."/>
            <person name="Methe B."/>
            <person name="Sutton G."/>
            <person name="Nelson K.E."/>
        </authorList>
    </citation>
    <scope>NUCLEOTIDE SEQUENCE [LARGE SCALE GENOMIC DNA]</scope>
    <source>
        <strain evidence="1 2">BV3C16-1</strain>
    </source>
</reference>
<evidence type="ECO:0000313" key="1">
    <source>
        <dbReference type="EMBL" id="ERT62468.1"/>
    </source>
</evidence>
<dbReference type="AlphaFoldDB" id="U7UVH1"/>
<keyword evidence="2" id="KW-1185">Reference proteome</keyword>
<dbReference type="Pfam" id="PF21983">
    <property type="entry name" value="NikA-like"/>
    <property type="match status" value="1"/>
</dbReference>
<dbReference type="OrthoDB" id="9796842at2"/>
<dbReference type="EMBL" id="AWXA01000004">
    <property type="protein sequence ID" value="ERT62468.1"/>
    <property type="molecule type" value="Genomic_DNA"/>
</dbReference>